<evidence type="ECO:0000256" key="1">
    <source>
        <dbReference type="ARBA" id="ARBA00008791"/>
    </source>
</evidence>
<accession>A0ABW2HX78</accession>
<dbReference type="InterPro" id="IPR014729">
    <property type="entry name" value="Rossmann-like_a/b/a_fold"/>
</dbReference>
<dbReference type="PANTHER" id="PTHR46268">
    <property type="entry name" value="STRESS RESPONSE PROTEIN NHAX"/>
    <property type="match status" value="1"/>
</dbReference>
<gene>
    <name evidence="3" type="ORF">ACFQS1_27245</name>
</gene>
<comment type="caution">
    <text evidence="3">The sequence shown here is derived from an EMBL/GenBank/DDBJ whole genome shotgun (WGS) entry which is preliminary data.</text>
</comment>
<reference evidence="4" key="1">
    <citation type="journal article" date="2019" name="Int. J. Syst. Evol. Microbiol.">
        <title>The Global Catalogue of Microorganisms (GCM) 10K type strain sequencing project: providing services to taxonomists for standard genome sequencing and annotation.</title>
        <authorList>
            <consortium name="The Broad Institute Genomics Platform"/>
            <consortium name="The Broad Institute Genome Sequencing Center for Infectious Disease"/>
            <person name="Wu L."/>
            <person name="Ma J."/>
        </authorList>
    </citation>
    <scope>NUCLEOTIDE SEQUENCE [LARGE SCALE GENOMIC DNA]</scope>
    <source>
        <strain evidence="4">XZYJT-10</strain>
    </source>
</reference>
<evidence type="ECO:0000313" key="3">
    <source>
        <dbReference type="EMBL" id="MFC7277702.1"/>
    </source>
</evidence>
<dbReference type="InterPro" id="IPR006015">
    <property type="entry name" value="Universal_stress_UspA"/>
</dbReference>
<organism evidence="3 4">
    <name type="scientific">Paractinoplanes rhizophilus</name>
    <dbReference type="NCBI Taxonomy" id="1416877"/>
    <lineage>
        <taxon>Bacteria</taxon>
        <taxon>Bacillati</taxon>
        <taxon>Actinomycetota</taxon>
        <taxon>Actinomycetes</taxon>
        <taxon>Micromonosporales</taxon>
        <taxon>Micromonosporaceae</taxon>
        <taxon>Paractinoplanes</taxon>
    </lineage>
</organism>
<feature type="domain" description="UspA" evidence="2">
    <location>
        <begin position="151"/>
        <end position="284"/>
    </location>
</feature>
<sequence>MSIGRIIVGYDRSADAKEAARWALDEAARTGAPVEFFYAYEWPVWAPAASMVPSPSVWPDSETVQAIKETLAEAVAAAALSHPGVRTTIVTATNEAALALVNSSVDAGMIVLGSRGHSAVVNLLGSVSSAVSARARCPVVVVRGRPDGTAPVVVGVDGSPPSEVAFTFAAEQAIAHGTHLRVIRAWKPVQALWSVPPTVERAVSPQQRKPFDDRVAAWRATYPQLEILAEAVVDHPASALTSASTHAQLVVVGSRGRGSLRGLLLGSVSQHLLRHAACAVAIAREPKD</sequence>
<dbReference type="Gene3D" id="3.40.50.620">
    <property type="entry name" value="HUPs"/>
    <property type="match status" value="2"/>
</dbReference>
<dbReference type="Proteomes" id="UP001596548">
    <property type="component" value="Unassembled WGS sequence"/>
</dbReference>
<feature type="domain" description="UspA" evidence="2">
    <location>
        <begin position="4"/>
        <end position="143"/>
    </location>
</feature>
<dbReference type="RefSeq" id="WP_378973634.1">
    <property type="nucleotide sequence ID" value="NZ_JBHTBJ010000025.1"/>
</dbReference>
<evidence type="ECO:0000259" key="2">
    <source>
        <dbReference type="Pfam" id="PF00582"/>
    </source>
</evidence>
<dbReference type="InterPro" id="IPR006016">
    <property type="entry name" value="UspA"/>
</dbReference>
<evidence type="ECO:0000313" key="4">
    <source>
        <dbReference type="Proteomes" id="UP001596548"/>
    </source>
</evidence>
<dbReference type="EMBL" id="JBHTBJ010000025">
    <property type="protein sequence ID" value="MFC7277702.1"/>
    <property type="molecule type" value="Genomic_DNA"/>
</dbReference>
<name>A0ABW2HX78_9ACTN</name>
<dbReference type="PANTHER" id="PTHR46268:SF6">
    <property type="entry name" value="UNIVERSAL STRESS PROTEIN UP12"/>
    <property type="match status" value="1"/>
</dbReference>
<proteinExistence type="inferred from homology"/>
<keyword evidence="4" id="KW-1185">Reference proteome</keyword>
<protein>
    <submittedName>
        <fullName evidence="3">Universal stress protein</fullName>
    </submittedName>
</protein>
<comment type="similarity">
    <text evidence="1">Belongs to the universal stress protein A family.</text>
</comment>
<dbReference type="PRINTS" id="PR01438">
    <property type="entry name" value="UNVRSLSTRESS"/>
</dbReference>
<dbReference type="Pfam" id="PF00582">
    <property type="entry name" value="Usp"/>
    <property type="match status" value="2"/>
</dbReference>
<dbReference type="SUPFAM" id="SSF52402">
    <property type="entry name" value="Adenine nucleotide alpha hydrolases-like"/>
    <property type="match status" value="2"/>
</dbReference>